<dbReference type="InterPro" id="IPR052016">
    <property type="entry name" value="Bact_Sigma-Reg"/>
</dbReference>
<dbReference type="InterPro" id="IPR001932">
    <property type="entry name" value="PPM-type_phosphatase-like_dom"/>
</dbReference>
<dbReference type="InterPro" id="IPR035965">
    <property type="entry name" value="PAS-like_dom_sf"/>
</dbReference>
<organism evidence="4 5">
    <name type="scientific">Streptomyces meridianus</name>
    <dbReference type="NCBI Taxonomy" id="2938945"/>
    <lineage>
        <taxon>Bacteria</taxon>
        <taxon>Bacillati</taxon>
        <taxon>Actinomycetota</taxon>
        <taxon>Actinomycetes</taxon>
        <taxon>Kitasatosporales</taxon>
        <taxon>Streptomycetaceae</taxon>
        <taxon>Streptomyces</taxon>
    </lineage>
</organism>
<evidence type="ECO:0000313" key="4">
    <source>
        <dbReference type="EMBL" id="MCM2577281.1"/>
    </source>
</evidence>
<keyword evidence="5" id="KW-1185">Reference proteome</keyword>
<dbReference type="SMART" id="SM00331">
    <property type="entry name" value="PP2C_SIG"/>
    <property type="match status" value="1"/>
</dbReference>
<proteinExistence type="predicted"/>
<protein>
    <submittedName>
        <fullName evidence="4">SpoIIE family protein phosphatase</fullName>
    </submittedName>
</protein>
<dbReference type="RefSeq" id="WP_251411853.1">
    <property type="nucleotide sequence ID" value="NZ_JAMQGM010000017.1"/>
</dbReference>
<dbReference type="InterPro" id="IPR003018">
    <property type="entry name" value="GAF"/>
</dbReference>
<gene>
    <name evidence="4" type="ORF">M1E25_07940</name>
</gene>
<dbReference type="InterPro" id="IPR003594">
    <property type="entry name" value="HATPase_dom"/>
</dbReference>
<dbReference type="SUPFAM" id="SSF55785">
    <property type="entry name" value="PYP-like sensor domain (PAS domain)"/>
    <property type="match status" value="1"/>
</dbReference>
<accession>A0ABT0X411</accession>
<evidence type="ECO:0000259" key="3">
    <source>
        <dbReference type="SMART" id="SM00331"/>
    </source>
</evidence>
<dbReference type="Pfam" id="PF07228">
    <property type="entry name" value="SpoIIE"/>
    <property type="match status" value="1"/>
</dbReference>
<dbReference type="InterPro" id="IPR013656">
    <property type="entry name" value="PAS_4"/>
</dbReference>
<evidence type="ECO:0000259" key="2">
    <source>
        <dbReference type="SMART" id="SM00065"/>
    </source>
</evidence>
<reference evidence="4" key="1">
    <citation type="journal article" date="2023" name="Int. J. Syst. Evol. Microbiol.">
        <title>Streptomyces meridianus sp. nov. isolated from brackish water of the Tagus estuary in Alcochete, Portugal.</title>
        <authorList>
            <person name="Santos J.D.N."/>
            <person name="Klimek D."/>
            <person name="Calusinska M."/>
            <person name="Lobo Da Cunha A."/>
            <person name="Catita J."/>
            <person name="Goncalves H."/>
            <person name="Gonzalez I."/>
            <person name="Reyes F."/>
            <person name="Lage O.M."/>
        </authorList>
    </citation>
    <scope>NUCLEOTIDE SEQUENCE</scope>
    <source>
        <strain evidence="4">MTZ3.1</strain>
    </source>
</reference>
<dbReference type="PANTHER" id="PTHR43156:SF2">
    <property type="entry name" value="STAGE II SPORULATION PROTEIN E"/>
    <property type="match status" value="1"/>
</dbReference>
<dbReference type="InterPro" id="IPR029016">
    <property type="entry name" value="GAF-like_dom_sf"/>
</dbReference>
<dbReference type="SMART" id="SM00065">
    <property type="entry name" value="GAF"/>
    <property type="match status" value="1"/>
</dbReference>
<dbReference type="SUPFAM" id="SSF55874">
    <property type="entry name" value="ATPase domain of HSP90 chaperone/DNA topoisomerase II/histidine kinase"/>
    <property type="match status" value="1"/>
</dbReference>
<comment type="caution">
    <text evidence="4">The sequence shown here is derived from an EMBL/GenBank/DDBJ whole genome shotgun (WGS) entry which is preliminary data.</text>
</comment>
<dbReference type="Gene3D" id="3.30.450.20">
    <property type="entry name" value="PAS domain"/>
    <property type="match status" value="1"/>
</dbReference>
<feature type="domain" description="PPM-type phosphatase" evidence="3">
    <location>
        <begin position="364"/>
        <end position="584"/>
    </location>
</feature>
<dbReference type="Pfam" id="PF08448">
    <property type="entry name" value="PAS_4"/>
    <property type="match status" value="1"/>
</dbReference>
<evidence type="ECO:0000256" key="1">
    <source>
        <dbReference type="ARBA" id="ARBA00022801"/>
    </source>
</evidence>
<dbReference type="InterPro" id="IPR036457">
    <property type="entry name" value="PPM-type-like_dom_sf"/>
</dbReference>
<dbReference type="Proteomes" id="UP001167160">
    <property type="component" value="Unassembled WGS sequence"/>
</dbReference>
<dbReference type="Gene3D" id="3.30.450.40">
    <property type="match status" value="1"/>
</dbReference>
<dbReference type="SUPFAM" id="SSF55781">
    <property type="entry name" value="GAF domain-like"/>
    <property type="match status" value="1"/>
</dbReference>
<dbReference type="PANTHER" id="PTHR43156">
    <property type="entry name" value="STAGE II SPORULATION PROTEIN E-RELATED"/>
    <property type="match status" value="1"/>
</dbReference>
<dbReference type="InterPro" id="IPR036890">
    <property type="entry name" value="HATPase_C_sf"/>
</dbReference>
<feature type="domain" description="GAF" evidence="2">
    <location>
        <begin position="163"/>
        <end position="348"/>
    </location>
</feature>
<name>A0ABT0X411_9ACTN</name>
<dbReference type="Pfam" id="PF13581">
    <property type="entry name" value="HATPase_c_2"/>
    <property type="match status" value="1"/>
</dbReference>
<dbReference type="CDD" id="cd16936">
    <property type="entry name" value="HATPase_RsbW-like"/>
    <property type="match status" value="1"/>
</dbReference>
<dbReference type="Pfam" id="PF01590">
    <property type="entry name" value="GAF"/>
    <property type="match status" value="1"/>
</dbReference>
<sequence length="715" mass="76856">MDAQSSGDAGLTLDAGGAFTVGGLGAVLIEGLLSQSLVDLVVLDTDLRIVQAELRVPGPVKLSAEAIVGYRFTEVMEFTDPAREVTVSRAVLTSGTPALDRLVGVYVAGELRIHSVSIFRLEDPGGRVIGLARTRVDVTEREKARDRLALLSTVRERVGRTLDIATTCQELVDTVTLRTTELTGAPEVVGSQTVRFADIAGVELVEGVVRGDDPPIAPVDPHVALRHVASVGSTAYMEAHPLCEVRALPGETSYGLVLSDREARLLTLTPDALWSTETRASTEALIADQAHSLILAPLSVHGAVLGLLYFCRRGGAEPFDDEDVVLASEMAAHVALCIDNARRYTRERVVATTMQRRALPREPVAQTAVATAYLNLPGRRAGYWFDTIALPGARIALVVGDVAGKGVQAATAMGQLRTVVQTLAALDLDPEELMERLDDTVTYLDQERAALPHSDPVQREALRACCVYAVFDPIAGTCTICRADHPGPVIAHPDGRIESPDIPEGPPLGSTDKSQFATCTFEASENTVFALQTGSLLSDDEIAWGVLSSELRHPERPLRDLADAIVHALPEHHRPNAALLLARASSFPEDSVRTWDLPSRFEAASTARDLARGQLAEWGFGPETSFSAEVIVGELVTNAVRYGAPPVRLRIIRDRGLTYEVYDSSSAAPHLRHAGPTDEGGRGLFIVSQMTDQWGARFTDQGKIIWAEQGLEASV</sequence>
<dbReference type="EMBL" id="JAMQGM010000017">
    <property type="protein sequence ID" value="MCM2577281.1"/>
    <property type="molecule type" value="Genomic_DNA"/>
</dbReference>
<dbReference type="Gene3D" id="3.30.565.10">
    <property type="entry name" value="Histidine kinase-like ATPase, C-terminal domain"/>
    <property type="match status" value="1"/>
</dbReference>
<evidence type="ECO:0000313" key="5">
    <source>
        <dbReference type="Proteomes" id="UP001167160"/>
    </source>
</evidence>
<keyword evidence="1" id="KW-0378">Hydrolase</keyword>
<dbReference type="Gene3D" id="3.60.40.10">
    <property type="entry name" value="PPM-type phosphatase domain"/>
    <property type="match status" value="1"/>
</dbReference>